<gene>
    <name evidence="2" type="ORF">PMG71_13060</name>
</gene>
<dbReference type="InterPro" id="IPR052106">
    <property type="entry name" value="PINc/VapC_TA"/>
</dbReference>
<dbReference type="PANTHER" id="PTHR38826">
    <property type="entry name" value="RIBONUCLEASE VAPC13"/>
    <property type="match status" value="1"/>
</dbReference>
<dbReference type="EMBL" id="JAQOSP010000087">
    <property type="protein sequence ID" value="MDJ1170362.1"/>
    <property type="molecule type" value="Genomic_DNA"/>
</dbReference>
<dbReference type="RefSeq" id="WP_283754120.1">
    <property type="nucleotide sequence ID" value="NZ_JAQOSP010000087.1"/>
</dbReference>
<sequence length="137" mass="15787">MSGKVFLDTNLWVYLYAKEPEIKYLKVRQIIADELDSISLSTQTLGELFNVLTRKKLVADNEAQEIILELVSTFTIAEIDTLKVIQALEIKSRYQYSYWDSLIIATALTLDCTILYSEDLHHDQLIAQKMRIVNPFA</sequence>
<dbReference type="InterPro" id="IPR029060">
    <property type="entry name" value="PIN-like_dom_sf"/>
</dbReference>
<accession>A0ABT7AUW2</accession>
<dbReference type="Proteomes" id="UP001235303">
    <property type="component" value="Unassembled WGS sequence"/>
</dbReference>
<dbReference type="SUPFAM" id="SSF88723">
    <property type="entry name" value="PIN domain-like"/>
    <property type="match status" value="1"/>
</dbReference>
<comment type="caution">
    <text evidence="2">The sequence shown here is derived from an EMBL/GenBank/DDBJ whole genome shotgun (WGS) entry which is preliminary data.</text>
</comment>
<name>A0ABT7AUW2_9CYAN</name>
<evidence type="ECO:0000313" key="3">
    <source>
        <dbReference type="Proteomes" id="UP001235303"/>
    </source>
</evidence>
<keyword evidence="3" id="KW-1185">Reference proteome</keyword>
<dbReference type="Pfam" id="PF01850">
    <property type="entry name" value="PIN"/>
    <property type="match status" value="1"/>
</dbReference>
<dbReference type="CDD" id="cd18692">
    <property type="entry name" value="PIN_VapC-like"/>
    <property type="match status" value="1"/>
</dbReference>
<dbReference type="InterPro" id="IPR002716">
    <property type="entry name" value="PIN_dom"/>
</dbReference>
<protein>
    <submittedName>
        <fullName evidence="2">PIN domain-containing protein</fullName>
    </submittedName>
</protein>
<reference evidence="2 3" key="1">
    <citation type="submission" date="2023-01" db="EMBL/GenBank/DDBJ databases">
        <title>Novel diversity within Roseofilum (Cyanobacteria; Desertifilaceae) from marine benthic mats with descriptions of four novel species.</title>
        <authorList>
            <person name="Wang Y."/>
            <person name="Berthold D.E."/>
            <person name="Hu J."/>
            <person name="Lefler F.W."/>
            <person name="Laughinghouse H.D. IV."/>
        </authorList>
    </citation>
    <scope>NUCLEOTIDE SEQUENCE [LARGE SCALE GENOMIC DNA]</scope>
    <source>
        <strain evidence="2 3">BLCC-M154</strain>
    </source>
</reference>
<feature type="domain" description="PIN" evidence="1">
    <location>
        <begin position="5"/>
        <end position="123"/>
    </location>
</feature>
<organism evidence="2 3">
    <name type="scientific">Roseofilum acuticapitatum BLCC-M154</name>
    <dbReference type="NCBI Taxonomy" id="3022444"/>
    <lineage>
        <taxon>Bacteria</taxon>
        <taxon>Bacillati</taxon>
        <taxon>Cyanobacteriota</taxon>
        <taxon>Cyanophyceae</taxon>
        <taxon>Desertifilales</taxon>
        <taxon>Desertifilaceae</taxon>
        <taxon>Roseofilum</taxon>
        <taxon>Roseofilum acuticapitatum</taxon>
    </lineage>
</organism>
<proteinExistence type="predicted"/>
<dbReference type="Gene3D" id="3.40.50.1010">
    <property type="entry name" value="5'-nuclease"/>
    <property type="match status" value="1"/>
</dbReference>
<evidence type="ECO:0000313" key="2">
    <source>
        <dbReference type="EMBL" id="MDJ1170362.1"/>
    </source>
</evidence>
<evidence type="ECO:0000259" key="1">
    <source>
        <dbReference type="Pfam" id="PF01850"/>
    </source>
</evidence>
<dbReference type="PANTHER" id="PTHR38826:SF5">
    <property type="entry name" value="RIBONUCLEASE VAPC13"/>
    <property type="match status" value="1"/>
</dbReference>